<reference evidence="7 8" key="1">
    <citation type="submission" date="2023-06" db="EMBL/GenBank/DDBJ databases">
        <title>Antibody response to the Sneathia vaginalis cytopathogenic toxin A during pregnancy.</title>
        <authorList>
            <person name="Mccoy Z.T."/>
            <person name="Serrano M.G."/>
            <person name="Spaine K."/>
            <person name="Edwards D.J."/>
            <person name="Buck G.A."/>
            <person name="Jefferson K."/>
        </authorList>
    </citation>
    <scope>NUCLEOTIDE SEQUENCE [LARGE SCALE GENOMIC DNA]</scope>
    <source>
        <strain evidence="7 8">CCUG 42621</strain>
    </source>
</reference>
<evidence type="ECO:0000256" key="3">
    <source>
        <dbReference type="ARBA" id="ARBA00022898"/>
    </source>
</evidence>
<dbReference type="SUPFAM" id="SSF53383">
    <property type="entry name" value="PLP-dependent transferases"/>
    <property type="match status" value="1"/>
</dbReference>
<dbReference type="EC" id="4.4.1.13" evidence="2"/>
<dbReference type="Gene3D" id="3.90.1150.10">
    <property type="entry name" value="Aspartate Aminotransferase, domain 1"/>
    <property type="match status" value="1"/>
</dbReference>
<sequence>MKNNFDELIDRHNMNSSKYDELFQIYKEKDIRPFTVADMDFKTDENILKAIIAKVNKGILAYTSTPIEYFLAYKNWYKKQHNYDFDEKCMLHCPGVISGLRVYINYKYKKNTKFLILEPMYASFKRIVENSSMKMLTSNLIKDKQGKWQIDYSDFEEKIKQVKVLIFCNPQNPIGKCWTEPEIKYIAKMCEKYKVDVISDEIHADLVLFSNKHIPFRKYYNNTVTFYSITKTFNLSGLQSAICILNSVDEKNKVFNEWKKMDIYRPNAIAVEAVIEACKNSEPWLLQLKKYIEANFLFLDKYLKENLVDFEFTIPDASYLAFISLQKLGISEEEIKDFFVKKVKMAVVPGSVFGDIAKGYIRLNVACPRSILEKYLKRIKELKNN</sequence>
<evidence type="ECO:0000256" key="4">
    <source>
        <dbReference type="ARBA" id="ARBA00023239"/>
    </source>
</evidence>
<keyword evidence="3" id="KW-0663">Pyridoxal phosphate</keyword>
<evidence type="ECO:0000259" key="6">
    <source>
        <dbReference type="Pfam" id="PF00155"/>
    </source>
</evidence>
<evidence type="ECO:0000313" key="8">
    <source>
        <dbReference type="Proteomes" id="UP001225134"/>
    </source>
</evidence>
<protein>
    <recommendedName>
        <fullName evidence="2">cysteine-S-conjugate beta-lyase</fullName>
        <ecNumber evidence="2">4.4.1.13</ecNumber>
    </recommendedName>
</protein>
<feature type="domain" description="Aminotransferase class I/classII large" evidence="6">
    <location>
        <begin position="34"/>
        <end position="379"/>
    </location>
</feature>
<evidence type="ECO:0000256" key="5">
    <source>
        <dbReference type="ARBA" id="ARBA00037974"/>
    </source>
</evidence>
<dbReference type="InterPro" id="IPR015424">
    <property type="entry name" value="PyrdxlP-dep_Trfase"/>
</dbReference>
<keyword evidence="7" id="KW-0032">Aminotransferase</keyword>
<dbReference type="GO" id="GO:0008483">
    <property type="term" value="F:transaminase activity"/>
    <property type="evidence" value="ECO:0007669"/>
    <property type="project" value="UniProtKB-KW"/>
</dbReference>
<comment type="cofactor">
    <cofactor evidence="1">
        <name>pyridoxal 5'-phosphate</name>
        <dbReference type="ChEBI" id="CHEBI:597326"/>
    </cofactor>
</comment>
<dbReference type="InterPro" id="IPR015421">
    <property type="entry name" value="PyrdxlP-dep_Trfase_major"/>
</dbReference>
<comment type="similarity">
    <text evidence="5">Belongs to the class-II pyridoxal-phosphate-dependent aminotransferase family. MalY/PatB cystathionine beta-lyase subfamily.</text>
</comment>
<dbReference type="RefSeq" id="WP_285152409.1">
    <property type="nucleotide sequence ID" value="NZ_JASSPP010000001.1"/>
</dbReference>
<comment type="caution">
    <text evidence="7">The sequence shown here is derived from an EMBL/GenBank/DDBJ whole genome shotgun (WGS) entry which is preliminary data.</text>
</comment>
<dbReference type="PANTHER" id="PTHR43525">
    <property type="entry name" value="PROTEIN MALY"/>
    <property type="match status" value="1"/>
</dbReference>
<dbReference type="InterPro" id="IPR015422">
    <property type="entry name" value="PyrdxlP-dep_Trfase_small"/>
</dbReference>
<evidence type="ECO:0000256" key="2">
    <source>
        <dbReference type="ARBA" id="ARBA00012224"/>
    </source>
</evidence>
<dbReference type="Pfam" id="PF00155">
    <property type="entry name" value="Aminotran_1_2"/>
    <property type="match status" value="1"/>
</dbReference>
<dbReference type="InterPro" id="IPR051798">
    <property type="entry name" value="Class-II_PLP-Dep_Aminotrans"/>
</dbReference>
<proteinExistence type="inferred from homology"/>
<dbReference type="Proteomes" id="UP001225134">
    <property type="component" value="Unassembled WGS sequence"/>
</dbReference>
<dbReference type="CDD" id="cd00609">
    <property type="entry name" value="AAT_like"/>
    <property type="match status" value="1"/>
</dbReference>
<gene>
    <name evidence="7" type="ORF">QQA45_00400</name>
</gene>
<dbReference type="EMBL" id="JASSPP010000001">
    <property type="protein sequence ID" value="MDK9579992.1"/>
    <property type="molecule type" value="Genomic_DNA"/>
</dbReference>
<name>A0ABT7HIJ2_9FUSO</name>
<dbReference type="PANTHER" id="PTHR43525:SF1">
    <property type="entry name" value="PROTEIN MALY"/>
    <property type="match status" value="1"/>
</dbReference>
<accession>A0ABT7HIJ2</accession>
<evidence type="ECO:0000313" key="7">
    <source>
        <dbReference type="EMBL" id="MDK9579992.1"/>
    </source>
</evidence>
<keyword evidence="4" id="KW-0456">Lyase</keyword>
<evidence type="ECO:0000256" key="1">
    <source>
        <dbReference type="ARBA" id="ARBA00001933"/>
    </source>
</evidence>
<keyword evidence="8" id="KW-1185">Reference proteome</keyword>
<organism evidence="7 8">
    <name type="scientific">Sneathia sanguinegens</name>
    <dbReference type="NCBI Taxonomy" id="40543"/>
    <lineage>
        <taxon>Bacteria</taxon>
        <taxon>Fusobacteriati</taxon>
        <taxon>Fusobacteriota</taxon>
        <taxon>Fusobacteriia</taxon>
        <taxon>Fusobacteriales</taxon>
        <taxon>Leptotrichiaceae</taxon>
        <taxon>Sneathia</taxon>
    </lineage>
</organism>
<dbReference type="Gene3D" id="3.40.640.10">
    <property type="entry name" value="Type I PLP-dependent aspartate aminotransferase-like (Major domain)"/>
    <property type="match status" value="1"/>
</dbReference>
<dbReference type="InterPro" id="IPR004839">
    <property type="entry name" value="Aminotransferase_I/II_large"/>
</dbReference>
<keyword evidence="7" id="KW-0808">Transferase</keyword>